<comment type="caution">
    <text evidence="1">The sequence shown here is derived from an EMBL/GenBank/DDBJ whole genome shotgun (WGS) entry which is preliminary data.</text>
</comment>
<evidence type="ECO:0000313" key="1">
    <source>
        <dbReference type="EMBL" id="EME74422.1"/>
    </source>
</evidence>
<dbReference type="SUPFAM" id="SSF55909">
    <property type="entry name" value="Pentein"/>
    <property type="match status" value="1"/>
</dbReference>
<dbReference type="PANTHER" id="PTHR47271">
    <property type="entry name" value="ARGININE DEIMINASE"/>
    <property type="match status" value="1"/>
</dbReference>
<protein>
    <recommendedName>
        <fullName evidence="3">Amidinotransferase</fullName>
    </recommendedName>
</protein>
<sequence length="330" mass="36878">MPLPTQEFLGESMIQKSFHDEETLQKVWGRKWGVTNHVGAIQTVVLHRPGKELELLRSGTYEERIDARVLRDRDSQIQGYTYGFESIDPELVRRQHDGLRKALLDVGAEVVDLQGGGPFHTKSIYTRDIGLAVPGGVILTRFALKMREGEEYCAYQTFAKMGVPILGTIQGNGFIEGGSFCMLNRRTALIGRSVRVNQEGIGQLEQILSWQGIELVTVDLPADKIHLDEVFLMLDSETALVDPARLPYWFMEEMRRRGIKLLFADPEDPVLSVNCLAVSPGRVLFSADAPRTMEVLERSGIEAIPVDVSEIRKMGGGIHCSTLPLAREDM</sequence>
<dbReference type="eggNOG" id="COG1834">
    <property type="taxonomic scope" value="Bacteria"/>
</dbReference>
<dbReference type="GO" id="GO:0019546">
    <property type="term" value="P:L-arginine deiminase pathway"/>
    <property type="evidence" value="ECO:0007669"/>
    <property type="project" value="TreeGrafter"/>
</dbReference>
<dbReference type="PANTHER" id="PTHR47271:SF2">
    <property type="entry name" value="ARGININE DEIMINASE"/>
    <property type="match status" value="1"/>
</dbReference>
<dbReference type="Proteomes" id="UP000011907">
    <property type="component" value="Unassembled WGS sequence"/>
</dbReference>
<proteinExistence type="predicted"/>
<accession>M5PE87</accession>
<dbReference type="Gene3D" id="3.75.10.10">
    <property type="entry name" value="L-arginine/glycine Amidinotransferase, Chain A"/>
    <property type="match status" value="1"/>
</dbReference>
<dbReference type="Pfam" id="PF02274">
    <property type="entry name" value="ADI"/>
    <property type="match status" value="2"/>
</dbReference>
<reference evidence="1 2" key="1">
    <citation type="journal article" date="2013" name="Genome Announc.">
        <title>Draft Whole-Genome Sequence of Bacillus sonorensis Strain L12, a Source of Nonribosomal Lipopeptides.</title>
        <authorList>
            <person name="Adimpong D.B."/>
            <person name="Sorensen K.I."/>
            <person name="Nielsen D.S."/>
            <person name="Thorsen L."/>
            <person name="Rasmussen T.B."/>
            <person name="Derkx P.M."/>
            <person name="Jespersen L."/>
        </authorList>
    </citation>
    <scope>NUCLEOTIDE SEQUENCE [LARGE SCALE GENOMIC DNA]</scope>
    <source>
        <strain evidence="1 2">L12</strain>
    </source>
</reference>
<dbReference type="RefSeq" id="WP_006638297.1">
    <property type="nucleotide sequence ID" value="NZ_AOFM01000007.1"/>
</dbReference>
<dbReference type="PATRIC" id="fig|1274524.3.peg.2494"/>
<dbReference type="AlphaFoldDB" id="M5PE87"/>
<evidence type="ECO:0008006" key="3">
    <source>
        <dbReference type="Google" id="ProtNLM"/>
    </source>
</evidence>
<dbReference type="GO" id="GO:0016990">
    <property type="term" value="F:arginine deiminase activity"/>
    <property type="evidence" value="ECO:0007669"/>
    <property type="project" value="TreeGrafter"/>
</dbReference>
<dbReference type="EMBL" id="AOFM01000007">
    <property type="protein sequence ID" value="EME74422.1"/>
    <property type="molecule type" value="Genomic_DNA"/>
</dbReference>
<organism evidence="1 2">
    <name type="scientific">Bacillus sonorensis L12</name>
    <dbReference type="NCBI Taxonomy" id="1274524"/>
    <lineage>
        <taxon>Bacteria</taxon>
        <taxon>Bacillati</taxon>
        <taxon>Bacillota</taxon>
        <taxon>Bacilli</taxon>
        <taxon>Bacillales</taxon>
        <taxon>Bacillaceae</taxon>
        <taxon>Bacillus</taxon>
    </lineage>
</organism>
<name>M5PE87_9BACI</name>
<evidence type="ECO:0000313" key="2">
    <source>
        <dbReference type="Proteomes" id="UP000011907"/>
    </source>
</evidence>
<dbReference type="STRING" id="1274524.BSONL12_11551"/>
<gene>
    <name evidence="1" type="ORF">BSONL12_11551</name>
</gene>